<feature type="transmembrane region" description="Helical" evidence="1">
    <location>
        <begin position="275"/>
        <end position="296"/>
    </location>
</feature>
<reference evidence="2 3" key="1">
    <citation type="journal article" date="2009" name="Stand. Genomic Sci.">
        <title>Complete genome sequence of Streptobacillus moniliformis type strain (9901T).</title>
        <authorList>
            <person name="Nolan M."/>
            <person name="Gronow S."/>
            <person name="Lapidus A."/>
            <person name="Ivanova N."/>
            <person name="Copeland A."/>
            <person name="Lucas S."/>
            <person name="Del Rio T.G."/>
            <person name="Chen F."/>
            <person name="Tice H."/>
            <person name="Pitluck S."/>
            <person name="Cheng J.F."/>
            <person name="Sims D."/>
            <person name="Meincke L."/>
            <person name="Bruce D."/>
            <person name="Goodwin L."/>
            <person name="Brettin T."/>
            <person name="Han C."/>
            <person name="Detter J.C."/>
            <person name="Ovchinikova G."/>
            <person name="Pati A."/>
            <person name="Mavromatis K."/>
            <person name="Mikhailova N."/>
            <person name="Chen A."/>
            <person name="Palaniappan K."/>
            <person name="Land M."/>
            <person name="Hauser L."/>
            <person name="Chang Y.J."/>
            <person name="Jeffries C.D."/>
            <person name="Rohde M."/>
            <person name="Sproer C."/>
            <person name="Goker M."/>
            <person name="Bristow J."/>
            <person name="Eisen J.A."/>
            <person name="Markowitz V."/>
            <person name="Hugenholtz P."/>
            <person name="Kyrpides N.C."/>
            <person name="Klenk H.P."/>
            <person name="Chain P."/>
        </authorList>
    </citation>
    <scope>NUCLEOTIDE SEQUENCE [LARGE SCALE GENOMIC DNA]</scope>
    <source>
        <strain evidence="3">ATCC 14647 / DSM 12112 / NCTC 10651 / 9901</strain>
    </source>
</reference>
<dbReference type="SUPFAM" id="SSF55874">
    <property type="entry name" value="ATPase domain of HSP90 chaperone/DNA topoisomerase II/histidine kinase"/>
    <property type="match status" value="1"/>
</dbReference>
<keyword evidence="3" id="KW-1185">Reference proteome</keyword>
<dbReference type="InterPro" id="IPR036890">
    <property type="entry name" value="HATPase_C_sf"/>
</dbReference>
<keyword evidence="1" id="KW-0472">Membrane</keyword>
<dbReference type="GO" id="GO:0016301">
    <property type="term" value="F:kinase activity"/>
    <property type="evidence" value="ECO:0007669"/>
    <property type="project" value="UniProtKB-KW"/>
</dbReference>
<feature type="transmembrane region" description="Helical" evidence="1">
    <location>
        <begin position="96"/>
        <end position="121"/>
    </location>
</feature>
<keyword evidence="2" id="KW-0808">Transferase</keyword>
<keyword evidence="1" id="KW-0812">Transmembrane</keyword>
<dbReference type="OrthoDB" id="9760839at2"/>
<dbReference type="AlphaFoldDB" id="D1AVR7"/>
<feature type="transmembrane region" description="Helical" evidence="1">
    <location>
        <begin position="133"/>
        <end position="149"/>
    </location>
</feature>
<dbReference type="GeneID" id="29673840"/>
<gene>
    <name evidence="2" type="ordered locus">Smon_1385</name>
</gene>
<sequence>MYKLIDFLKENKDKYAWMVFIIIQQICFFFYLKLYILSSENLLVNGTVLIFDLISIIYIYIATHIRKNNDIFLRKIILYVSLICWQHFFILNSNNFYYNFGIILQPFVTYIFTVGSFNLLLHEKIDFKRKIDNFIHIILLVITLSFFTNRSLFNFIYLFLFIGLHIYPFLIVVFYRKYFDSVLSKIRTECFVFSIFLLAVLLLNFIENFVNIELMYSNIGWYIVTITICFITYLRLIQEMFLIKLKNILGKITIILILFSFVLWFMLLFQNIKRIDYLILFLILTELLLFIITMYLKIYFEFNDFENNKFINLLKIEENIKGKFAEYLHDDILQNIIALKNIIQISQIESENKNLIVHELNNLVSSIRNEVDTQKPIIYSYENLKEIYHGMIKSLSQKYKTNKKINFYCTDYLNIYSPYSSIVYRIMKELVNNAIKYSSSSFIDVYLDVKFDNIYIKTNNITESTKIKIGNGLSNIGNKVEFLKGKIDIFIENGTYNLEIVIPMERRICFENIIN</sequence>
<dbReference type="Gene3D" id="3.30.565.10">
    <property type="entry name" value="Histidine kinase-like ATPase, C-terminal domain"/>
    <property type="match status" value="1"/>
</dbReference>
<keyword evidence="1" id="KW-1133">Transmembrane helix</keyword>
<dbReference type="RefSeq" id="WP_012859373.1">
    <property type="nucleotide sequence ID" value="NC_013515.1"/>
</dbReference>
<feature type="transmembrane region" description="Helical" evidence="1">
    <location>
        <begin position="15"/>
        <end position="36"/>
    </location>
</feature>
<dbReference type="eggNOG" id="COG4585">
    <property type="taxonomic scope" value="Bacteria"/>
</dbReference>
<dbReference type="STRING" id="519441.Smon_1385"/>
<protein>
    <submittedName>
        <fullName evidence="2">Signal transduction histidine kinase-like protein</fullName>
    </submittedName>
</protein>
<evidence type="ECO:0000313" key="3">
    <source>
        <dbReference type="Proteomes" id="UP000002072"/>
    </source>
</evidence>
<feature type="transmembrane region" description="Helical" evidence="1">
    <location>
        <begin position="186"/>
        <end position="206"/>
    </location>
</feature>
<feature type="transmembrane region" description="Helical" evidence="1">
    <location>
        <begin position="72"/>
        <end position="90"/>
    </location>
</feature>
<feature type="transmembrane region" description="Helical" evidence="1">
    <location>
        <begin position="155"/>
        <end position="174"/>
    </location>
</feature>
<dbReference type="EMBL" id="CP001779">
    <property type="protein sequence ID" value="ACZ01827.1"/>
    <property type="molecule type" value="Genomic_DNA"/>
</dbReference>
<dbReference type="HOGENOM" id="CLU_038785_0_0_0"/>
<accession>D1AVR7</accession>
<evidence type="ECO:0000256" key="1">
    <source>
        <dbReference type="SAM" id="Phobius"/>
    </source>
</evidence>
<feature type="transmembrane region" description="Helical" evidence="1">
    <location>
        <begin position="218"/>
        <end position="236"/>
    </location>
</feature>
<feature type="transmembrane region" description="Helical" evidence="1">
    <location>
        <begin position="42"/>
        <end position="60"/>
    </location>
</feature>
<evidence type="ECO:0000313" key="2">
    <source>
        <dbReference type="EMBL" id="ACZ01827.1"/>
    </source>
</evidence>
<feature type="transmembrane region" description="Helical" evidence="1">
    <location>
        <begin position="248"/>
        <end position="269"/>
    </location>
</feature>
<name>D1AVR7_STRM9</name>
<organism evidence="2 3">
    <name type="scientific">Streptobacillus moniliformis (strain ATCC 14647 / DSM 12112 / NCTC 10651 / 9901)</name>
    <dbReference type="NCBI Taxonomy" id="519441"/>
    <lineage>
        <taxon>Bacteria</taxon>
        <taxon>Fusobacteriati</taxon>
        <taxon>Fusobacteriota</taxon>
        <taxon>Fusobacteriia</taxon>
        <taxon>Fusobacteriales</taxon>
        <taxon>Leptotrichiaceae</taxon>
        <taxon>Streptobacillus</taxon>
    </lineage>
</organism>
<proteinExistence type="predicted"/>
<dbReference type="KEGG" id="smf:Smon_1385"/>
<keyword evidence="2" id="KW-0418">Kinase</keyword>
<dbReference type="Proteomes" id="UP000002072">
    <property type="component" value="Chromosome"/>
</dbReference>